<keyword evidence="4" id="KW-1185">Reference proteome</keyword>
<evidence type="ECO:0000259" key="2">
    <source>
        <dbReference type="PROSITE" id="PS50948"/>
    </source>
</evidence>
<feature type="chain" id="PRO_5006135086" description="Apple domain-containing protein" evidence="1">
    <location>
        <begin position="28"/>
        <end position="139"/>
    </location>
</feature>
<feature type="domain" description="Apple" evidence="2">
    <location>
        <begin position="66"/>
        <end position="135"/>
    </location>
</feature>
<accession>A0A0P7AUR2</accession>
<sequence>MLRPSPQKLFLLGLGAAIASLLSGANAAAVMVPSTPSDQVPITSPKHASGNMACRYVAQFALDFPCARIYHGDAQRYLTAEAMASSLEDCASACFNGQCSSLTYHDGHCALYSEAALYLKDVRRDGSGPLFDMRCFKCS</sequence>
<gene>
    <name evidence="3" type="ORF">AK830_g9462</name>
</gene>
<protein>
    <recommendedName>
        <fullName evidence="2">Apple domain-containing protein</fullName>
    </recommendedName>
</protein>
<evidence type="ECO:0000313" key="3">
    <source>
        <dbReference type="EMBL" id="KPM37107.1"/>
    </source>
</evidence>
<dbReference type="Pfam" id="PF00024">
    <property type="entry name" value="PAN_1"/>
    <property type="match status" value="1"/>
</dbReference>
<keyword evidence="1" id="KW-0732">Signal</keyword>
<reference evidence="3 4" key="1">
    <citation type="submission" date="2015-09" db="EMBL/GenBank/DDBJ databases">
        <title>Draft genome of a European isolate of the apple canker pathogen Neonectria ditissima.</title>
        <authorList>
            <person name="Gomez-Cortecero A."/>
            <person name="Harrison R.J."/>
            <person name="Armitage A.D."/>
        </authorList>
    </citation>
    <scope>NUCLEOTIDE SEQUENCE [LARGE SCALE GENOMIC DNA]</scope>
    <source>
        <strain evidence="3 4">R09/05</strain>
    </source>
</reference>
<dbReference type="AlphaFoldDB" id="A0A0P7AUR2"/>
<comment type="caution">
    <text evidence="3">The sequence shown here is derived from an EMBL/GenBank/DDBJ whole genome shotgun (WGS) entry which is preliminary data.</text>
</comment>
<evidence type="ECO:0000313" key="4">
    <source>
        <dbReference type="Proteomes" id="UP000050424"/>
    </source>
</evidence>
<evidence type="ECO:0000256" key="1">
    <source>
        <dbReference type="SAM" id="SignalP"/>
    </source>
</evidence>
<organism evidence="3 4">
    <name type="scientific">Neonectria ditissima</name>
    <dbReference type="NCBI Taxonomy" id="78410"/>
    <lineage>
        <taxon>Eukaryota</taxon>
        <taxon>Fungi</taxon>
        <taxon>Dikarya</taxon>
        <taxon>Ascomycota</taxon>
        <taxon>Pezizomycotina</taxon>
        <taxon>Sordariomycetes</taxon>
        <taxon>Hypocreomycetidae</taxon>
        <taxon>Hypocreales</taxon>
        <taxon>Nectriaceae</taxon>
        <taxon>Neonectria</taxon>
    </lineage>
</organism>
<dbReference type="EMBL" id="LKCW01000177">
    <property type="protein sequence ID" value="KPM37107.1"/>
    <property type="molecule type" value="Genomic_DNA"/>
</dbReference>
<dbReference type="OrthoDB" id="10308209at2759"/>
<dbReference type="PROSITE" id="PS50948">
    <property type="entry name" value="PAN"/>
    <property type="match status" value="1"/>
</dbReference>
<proteinExistence type="predicted"/>
<feature type="signal peptide" evidence="1">
    <location>
        <begin position="1"/>
        <end position="27"/>
    </location>
</feature>
<dbReference type="Proteomes" id="UP000050424">
    <property type="component" value="Unassembled WGS sequence"/>
</dbReference>
<name>A0A0P7AUR2_9HYPO</name>
<dbReference type="InterPro" id="IPR003609">
    <property type="entry name" value="Pan_app"/>
</dbReference>